<comment type="caution">
    <text evidence="2">The sequence shown here is derived from an EMBL/GenBank/DDBJ whole genome shotgun (WGS) entry which is preliminary data.</text>
</comment>
<feature type="compositionally biased region" description="Low complexity" evidence="1">
    <location>
        <begin position="215"/>
        <end position="226"/>
    </location>
</feature>
<feature type="region of interest" description="Disordered" evidence="1">
    <location>
        <begin position="138"/>
        <end position="226"/>
    </location>
</feature>
<feature type="compositionally biased region" description="Polar residues" evidence="1">
    <location>
        <begin position="148"/>
        <end position="202"/>
    </location>
</feature>
<sequence length="465" mass="49725">MESSGVSSNHCCISQCRNFKNPFAKIDLYPLPDDVNRRAKSCEILGIPLDVGLQPSARVCALHFKSKVGHLKPPALIPEQSTVLVDNGRRLFVLPRMPTASYPKVLPSGSTTPLLFQPIPTGVILQNVISKENAVPGTLKSFDDDSTNKNTDVDSTSDSLNTNTNFDSASNSLNKNTNVDSACDSTNENTNVNSIPDSANKNTDVDMASDSTSKNINGDSTSDSISINDDSTSSVISLELECEEDALSTAQLNAYMKDLMDFISANELIHRLPPAVPRGVDSSLIPRYGDSPLIPQCVDSSVNTISKEVLSFPDLNLAQNKNLPSVVNWTVNPSPSMSVSEFLQSLPLTSTNASPVEIIVPQSSISLVNTSNICSISATNSTSTAITPSFLPSQLPLISTNPTPTSIISTINNASSVFNKAALTQISTSSQMTTSATNAFVPKYVQMPLTVNNTPGEVLMYLLQM</sequence>
<evidence type="ECO:0008006" key="4">
    <source>
        <dbReference type="Google" id="ProtNLM"/>
    </source>
</evidence>
<evidence type="ECO:0000313" key="2">
    <source>
        <dbReference type="EMBL" id="GFR22403.1"/>
    </source>
</evidence>
<dbReference type="Proteomes" id="UP000887116">
    <property type="component" value="Unassembled WGS sequence"/>
</dbReference>
<gene>
    <name evidence="2" type="primary">AVEN_3378_1</name>
    <name evidence="2" type="ORF">TNCT_217201</name>
</gene>
<keyword evidence="3" id="KW-1185">Reference proteome</keyword>
<name>A0A8X6JEJ2_TRICU</name>
<dbReference type="EMBL" id="BMAO01038073">
    <property type="protein sequence ID" value="GFR22403.1"/>
    <property type="molecule type" value="Genomic_DNA"/>
</dbReference>
<dbReference type="OrthoDB" id="10591123at2759"/>
<evidence type="ECO:0000256" key="1">
    <source>
        <dbReference type="SAM" id="MobiDB-lite"/>
    </source>
</evidence>
<proteinExistence type="predicted"/>
<dbReference type="SUPFAM" id="SSF57716">
    <property type="entry name" value="Glucocorticoid receptor-like (DNA-binding domain)"/>
    <property type="match status" value="1"/>
</dbReference>
<reference evidence="2" key="1">
    <citation type="submission" date="2020-07" db="EMBL/GenBank/DDBJ databases">
        <title>Multicomponent nature underlies the extraordinary mechanical properties of spider dragline silk.</title>
        <authorList>
            <person name="Kono N."/>
            <person name="Nakamura H."/>
            <person name="Mori M."/>
            <person name="Yoshida Y."/>
            <person name="Ohtoshi R."/>
            <person name="Malay A.D."/>
            <person name="Moran D.A.P."/>
            <person name="Tomita M."/>
            <person name="Numata K."/>
            <person name="Arakawa K."/>
        </authorList>
    </citation>
    <scope>NUCLEOTIDE SEQUENCE</scope>
</reference>
<dbReference type="AlphaFoldDB" id="A0A8X6JEJ2"/>
<protein>
    <recommendedName>
        <fullName evidence="4">THAP-type domain-containing protein</fullName>
    </recommendedName>
</protein>
<evidence type="ECO:0000313" key="3">
    <source>
        <dbReference type="Proteomes" id="UP000887116"/>
    </source>
</evidence>
<accession>A0A8X6JEJ2</accession>
<organism evidence="2 3">
    <name type="scientific">Trichonephila clavata</name>
    <name type="common">Joro spider</name>
    <name type="synonym">Nephila clavata</name>
    <dbReference type="NCBI Taxonomy" id="2740835"/>
    <lineage>
        <taxon>Eukaryota</taxon>
        <taxon>Metazoa</taxon>
        <taxon>Ecdysozoa</taxon>
        <taxon>Arthropoda</taxon>
        <taxon>Chelicerata</taxon>
        <taxon>Arachnida</taxon>
        <taxon>Araneae</taxon>
        <taxon>Araneomorphae</taxon>
        <taxon>Entelegynae</taxon>
        <taxon>Araneoidea</taxon>
        <taxon>Nephilidae</taxon>
        <taxon>Trichonephila</taxon>
    </lineage>
</organism>